<keyword evidence="3" id="KW-0540">Nuclease</keyword>
<keyword evidence="5" id="KW-0269">Exonuclease</keyword>
<dbReference type="InterPro" id="IPR047201">
    <property type="entry name" value="ERI-1_3'hExo-like"/>
</dbReference>
<dbReference type="InterPro" id="IPR051274">
    <property type="entry name" value="3-5_Exoribonuclease"/>
</dbReference>
<reference evidence="8" key="1">
    <citation type="submission" date="2020-11" db="EMBL/GenBank/DDBJ databases">
        <authorList>
            <person name="Tran Van P."/>
        </authorList>
    </citation>
    <scope>NUCLEOTIDE SEQUENCE</scope>
</reference>
<dbReference type="EMBL" id="CAJPEV010001775">
    <property type="protein sequence ID" value="CAG0894291.1"/>
    <property type="molecule type" value="Genomic_DNA"/>
</dbReference>
<dbReference type="InterPro" id="IPR036397">
    <property type="entry name" value="RNaseH_sf"/>
</dbReference>
<feature type="domain" description="SAP" evidence="7">
    <location>
        <begin position="15"/>
        <end position="49"/>
    </location>
</feature>
<dbReference type="PANTHER" id="PTHR23044:SF61">
    <property type="entry name" value="3'-5' EXORIBONUCLEASE 1-RELATED"/>
    <property type="match status" value="1"/>
</dbReference>
<name>A0A7R8XLJ2_9CRUS</name>
<dbReference type="GO" id="GO:0003676">
    <property type="term" value="F:nucleic acid binding"/>
    <property type="evidence" value="ECO:0007669"/>
    <property type="project" value="InterPro"/>
</dbReference>
<dbReference type="InterPro" id="IPR003034">
    <property type="entry name" value="SAP_dom"/>
</dbReference>
<protein>
    <recommendedName>
        <fullName evidence="7">SAP domain-containing protein</fullName>
    </recommendedName>
</protein>
<accession>A0A7R8XLJ2</accession>
<dbReference type="PANTHER" id="PTHR23044">
    <property type="entry name" value="3'-5' EXONUCLEASE ERI1-RELATED"/>
    <property type="match status" value="1"/>
</dbReference>
<keyword evidence="9" id="KW-1185">Reference proteome</keyword>
<keyword evidence="2" id="KW-0963">Cytoplasm</keyword>
<dbReference type="Pfam" id="PF02037">
    <property type="entry name" value="SAP"/>
    <property type="match status" value="1"/>
</dbReference>
<keyword evidence="6" id="KW-0943">RNA-mediated gene silencing</keyword>
<evidence type="ECO:0000313" key="8">
    <source>
        <dbReference type="EMBL" id="CAD7248277.1"/>
    </source>
</evidence>
<dbReference type="Pfam" id="PF00929">
    <property type="entry name" value="RNase_T"/>
    <property type="match status" value="1"/>
</dbReference>
<keyword evidence="4" id="KW-0378">Hydrolase</keyword>
<comment type="subcellular location">
    <subcellularLocation>
        <location evidence="1">Cytoplasm</location>
    </subcellularLocation>
</comment>
<dbReference type="EMBL" id="LR901292">
    <property type="protein sequence ID" value="CAD7248277.1"/>
    <property type="molecule type" value="Genomic_DNA"/>
</dbReference>
<dbReference type="GO" id="GO:0005737">
    <property type="term" value="C:cytoplasm"/>
    <property type="evidence" value="ECO:0007669"/>
    <property type="project" value="UniProtKB-SubCell"/>
</dbReference>
<evidence type="ECO:0000259" key="7">
    <source>
        <dbReference type="PROSITE" id="PS50800"/>
    </source>
</evidence>
<dbReference type="InterPro" id="IPR013520">
    <property type="entry name" value="Ribonucl_H"/>
</dbReference>
<evidence type="ECO:0000256" key="1">
    <source>
        <dbReference type="ARBA" id="ARBA00004496"/>
    </source>
</evidence>
<dbReference type="SMART" id="SM00479">
    <property type="entry name" value="EXOIII"/>
    <property type="match status" value="1"/>
</dbReference>
<dbReference type="Proteomes" id="UP000677054">
    <property type="component" value="Unassembled WGS sequence"/>
</dbReference>
<dbReference type="Gene3D" id="1.10.720.30">
    <property type="entry name" value="SAP domain"/>
    <property type="match status" value="1"/>
</dbReference>
<evidence type="ECO:0000256" key="4">
    <source>
        <dbReference type="ARBA" id="ARBA00022801"/>
    </source>
</evidence>
<evidence type="ECO:0000313" key="9">
    <source>
        <dbReference type="Proteomes" id="UP000677054"/>
    </source>
</evidence>
<evidence type="ECO:0000256" key="2">
    <source>
        <dbReference type="ARBA" id="ARBA00022490"/>
    </source>
</evidence>
<dbReference type="SUPFAM" id="SSF53098">
    <property type="entry name" value="Ribonuclease H-like"/>
    <property type="match status" value="1"/>
</dbReference>
<sequence length="280" mass="32010">MTSEEIKLSRVNGDINKMSAKELSNKLEALHLDTTGRKEVLKRRLKTYHRLRRGDVGPHLHLPVYFDNLIVIDFEATCDTVPQPQQEIIEFPAVLIDCHTLSIQDVFHAFCKPIIQPKLSSYCCELTGVLQSDTDSAQTFSSVLADFDEWRKRHSLGYGKKFAIVTDGSCDISKFLLQQCLTTLPLMLETVGLELEGRLHCGKDDALNIASLTLRLMKDGAYIYNNERLEVIWDKEKKKVMSKQVIPMSWKEFSDSRPRVRVHLPIISINAPEEDKQDHL</sequence>
<proteinExistence type="predicted"/>
<dbReference type="CDD" id="cd06133">
    <property type="entry name" value="ERI-1_3'hExo_like"/>
    <property type="match status" value="1"/>
</dbReference>
<dbReference type="Gene3D" id="3.30.420.10">
    <property type="entry name" value="Ribonuclease H-like superfamily/Ribonuclease H"/>
    <property type="match status" value="2"/>
</dbReference>
<dbReference type="OrthoDB" id="448399at2759"/>
<dbReference type="SMART" id="SM00513">
    <property type="entry name" value="SAP"/>
    <property type="match status" value="1"/>
</dbReference>
<evidence type="ECO:0000256" key="3">
    <source>
        <dbReference type="ARBA" id="ARBA00022722"/>
    </source>
</evidence>
<gene>
    <name evidence="8" type="ORF">DSTB1V02_LOCUS8096</name>
</gene>
<dbReference type="SUPFAM" id="SSF68906">
    <property type="entry name" value="SAP domain"/>
    <property type="match status" value="1"/>
</dbReference>
<dbReference type="GO" id="GO:0000175">
    <property type="term" value="F:3'-5'-RNA exonuclease activity"/>
    <property type="evidence" value="ECO:0007669"/>
    <property type="project" value="InterPro"/>
</dbReference>
<evidence type="ECO:0000256" key="5">
    <source>
        <dbReference type="ARBA" id="ARBA00022839"/>
    </source>
</evidence>
<organism evidence="8">
    <name type="scientific">Darwinula stevensoni</name>
    <dbReference type="NCBI Taxonomy" id="69355"/>
    <lineage>
        <taxon>Eukaryota</taxon>
        <taxon>Metazoa</taxon>
        <taxon>Ecdysozoa</taxon>
        <taxon>Arthropoda</taxon>
        <taxon>Crustacea</taxon>
        <taxon>Oligostraca</taxon>
        <taxon>Ostracoda</taxon>
        <taxon>Podocopa</taxon>
        <taxon>Podocopida</taxon>
        <taxon>Darwinulocopina</taxon>
        <taxon>Darwinuloidea</taxon>
        <taxon>Darwinulidae</taxon>
        <taxon>Darwinula</taxon>
    </lineage>
</organism>
<dbReference type="GO" id="GO:0031047">
    <property type="term" value="P:regulatory ncRNA-mediated gene silencing"/>
    <property type="evidence" value="ECO:0007669"/>
    <property type="project" value="UniProtKB-KW"/>
</dbReference>
<dbReference type="InterPro" id="IPR012337">
    <property type="entry name" value="RNaseH-like_sf"/>
</dbReference>
<dbReference type="InterPro" id="IPR036361">
    <property type="entry name" value="SAP_dom_sf"/>
</dbReference>
<evidence type="ECO:0000256" key="6">
    <source>
        <dbReference type="ARBA" id="ARBA00023158"/>
    </source>
</evidence>
<dbReference type="PROSITE" id="PS50800">
    <property type="entry name" value="SAP"/>
    <property type="match status" value="1"/>
</dbReference>
<dbReference type="AlphaFoldDB" id="A0A7R8XLJ2"/>